<proteinExistence type="inferred from homology"/>
<evidence type="ECO:0000256" key="1">
    <source>
        <dbReference type="ARBA" id="ARBA00004193"/>
    </source>
</evidence>
<feature type="chain" id="PRO_5040338527" evidence="7">
    <location>
        <begin position="18"/>
        <end position="337"/>
    </location>
</feature>
<feature type="compositionally biased region" description="Polar residues" evidence="6">
    <location>
        <begin position="33"/>
        <end position="45"/>
    </location>
</feature>
<dbReference type="EMBL" id="JABXYM010000001">
    <property type="protein sequence ID" value="MCR6098064.1"/>
    <property type="molecule type" value="Genomic_DNA"/>
</dbReference>
<dbReference type="PANTHER" id="PTHR30532:SF10">
    <property type="entry name" value="IRON-UPTAKE SYSTEM-BINDING PROTEIN"/>
    <property type="match status" value="1"/>
</dbReference>
<dbReference type="GO" id="GO:0005886">
    <property type="term" value="C:plasma membrane"/>
    <property type="evidence" value="ECO:0007669"/>
    <property type="project" value="UniProtKB-SubCell"/>
</dbReference>
<name>A0A9Q4B4A4_SALAG</name>
<dbReference type="Proteomes" id="UP001057753">
    <property type="component" value="Unassembled WGS sequence"/>
</dbReference>
<feature type="coiled-coil region" evidence="5">
    <location>
        <begin position="184"/>
        <end position="211"/>
    </location>
</feature>
<dbReference type="Pfam" id="PF01497">
    <property type="entry name" value="Peripla_BP_2"/>
    <property type="match status" value="1"/>
</dbReference>
<comment type="caution">
    <text evidence="9">The sequence shown here is derived from an EMBL/GenBank/DDBJ whole genome shotgun (WGS) entry which is preliminary data.</text>
</comment>
<comment type="subcellular location">
    <subcellularLocation>
        <location evidence="1">Cell membrane</location>
        <topology evidence="1">Lipid-anchor</topology>
    </subcellularLocation>
</comment>
<evidence type="ECO:0000256" key="3">
    <source>
        <dbReference type="ARBA" id="ARBA00022448"/>
    </source>
</evidence>
<dbReference type="PANTHER" id="PTHR30532">
    <property type="entry name" value="IRON III DICITRATE-BINDING PERIPLASMIC PROTEIN"/>
    <property type="match status" value="1"/>
</dbReference>
<evidence type="ECO:0000313" key="9">
    <source>
        <dbReference type="EMBL" id="MCR6098064.1"/>
    </source>
</evidence>
<gene>
    <name evidence="9" type="ORF">HXA33_16110</name>
</gene>
<organism evidence="9 10">
    <name type="scientific">Salipaludibacillus agaradhaerens</name>
    <name type="common">Bacillus agaradhaerens</name>
    <dbReference type="NCBI Taxonomy" id="76935"/>
    <lineage>
        <taxon>Bacteria</taxon>
        <taxon>Bacillati</taxon>
        <taxon>Bacillota</taxon>
        <taxon>Bacilli</taxon>
        <taxon>Bacillales</taxon>
        <taxon>Bacillaceae</taxon>
    </lineage>
</organism>
<keyword evidence="4 7" id="KW-0732">Signal</keyword>
<dbReference type="GO" id="GO:0030288">
    <property type="term" value="C:outer membrane-bounded periplasmic space"/>
    <property type="evidence" value="ECO:0007669"/>
    <property type="project" value="TreeGrafter"/>
</dbReference>
<protein>
    <submittedName>
        <fullName evidence="9">ABC transporter substrate-binding protein</fullName>
    </submittedName>
</protein>
<evidence type="ECO:0000256" key="5">
    <source>
        <dbReference type="SAM" id="Coils"/>
    </source>
</evidence>
<dbReference type="AlphaFoldDB" id="A0A9Q4B4A4"/>
<reference evidence="9" key="1">
    <citation type="submission" date="2020-06" db="EMBL/GenBank/DDBJ databases">
        <title>Insight into the genomes of haloalkaliphilic bacilli from Kenyan soda lakes.</title>
        <authorList>
            <person name="Mwirichia R."/>
            <person name="Villamizar G.C."/>
            <person name="Poehlein A."/>
            <person name="Mugweru J."/>
            <person name="Kipnyargis A."/>
            <person name="Kiplimo D."/>
            <person name="Orwa P."/>
            <person name="Daniel R."/>
        </authorList>
    </citation>
    <scope>NUCLEOTIDE SEQUENCE</scope>
    <source>
        <strain evidence="9">B1096_S55</strain>
    </source>
</reference>
<evidence type="ECO:0000256" key="6">
    <source>
        <dbReference type="SAM" id="MobiDB-lite"/>
    </source>
</evidence>
<keyword evidence="5" id="KW-0175">Coiled coil</keyword>
<sequence length="337" mass="36543">MFKKLLPLVLMMSVVLAACGNAETMNGEGEAASPNNTEENAADQNNENHSDTDEAVEGAETTVTYLGEDYRVVVPTDKIVAASQEAMEDAAVLGITPIGAVAHAGEFPEYLGDAMSEATEIGDKMQPSNETLLQLEPDVILGTSKFQPEVVDNLNSVAPMIPISHIATHWKENLLVTAEIAGKTEEAESIIEEYEADAAELSESLAKSLEDQQVIMVRIRSGNIFVYGEDVYFNPVLYSDLGLTVPDEVAAAESQEMITLEKLAEMNPNHIYVQFEETENADAPEALNDLENNDIWNSIEAVKTDNVYVNAIDPLAAGGTAWSKTEFLNVVKETLAE</sequence>
<evidence type="ECO:0000259" key="8">
    <source>
        <dbReference type="PROSITE" id="PS50983"/>
    </source>
</evidence>
<dbReference type="PROSITE" id="PS51257">
    <property type="entry name" value="PROKAR_LIPOPROTEIN"/>
    <property type="match status" value="1"/>
</dbReference>
<dbReference type="InterPro" id="IPR002491">
    <property type="entry name" value="ABC_transptr_periplasmic_BD"/>
</dbReference>
<dbReference type="Gene3D" id="3.40.50.1980">
    <property type="entry name" value="Nitrogenase molybdenum iron protein domain"/>
    <property type="match status" value="2"/>
</dbReference>
<feature type="domain" description="Fe/B12 periplasmic-binding" evidence="8">
    <location>
        <begin position="78"/>
        <end position="337"/>
    </location>
</feature>
<comment type="similarity">
    <text evidence="2">Belongs to the bacterial solute-binding protein 8 family.</text>
</comment>
<evidence type="ECO:0000256" key="2">
    <source>
        <dbReference type="ARBA" id="ARBA00008814"/>
    </source>
</evidence>
<evidence type="ECO:0000256" key="4">
    <source>
        <dbReference type="ARBA" id="ARBA00022729"/>
    </source>
</evidence>
<accession>A0A9Q4B4A4</accession>
<dbReference type="SUPFAM" id="SSF53807">
    <property type="entry name" value="Helical backbone' metal receptor"/>
    <property type="match status" value="1"/>
</dbReference>
<dbReference type="GO" id="GO:1901678">
    <property type="term" value="P:iron coordination entity transport"/>
    <property type="evidence" value="ECO:0007669"/>
    <property type="project" value="UniProtKB-ARBA"/>
</dbReference>
<keyword evidence="10" id="KW-1185">Reference proteome</keyword>
<evidence type="ECO:0000313" key="10">
    <source>
        <dbReference type="Proteomes" id="UP001057753"/>
    </source>
</evidence>
<keyword evidence="3" id="KW-0813">Transport</keyword>
<feature type="region of interest" description="Disordered" evidence="6">
    <location>
        <begin position="26"/>
        <end position="55"/>
    </location>
</feature>
<dbReference type="PROSITE" id="PS50983">
    <property type="entry name" value="FE_B12_PBP"/>
    <property type="match status" value="1"/>
</dbReference>
<dbReference type="InterPro" id="IPR051313">
    <property type="entry name" value="Bact_iron-sidero_bind"/>
</dbReference>
<dbReference type="RefSeq" id="WP_257822443.1">
    <property type="nucleotide sequence ID" value="NZ_JABXYM010000001.1"/>
</dbReference>
<evidence type="ECO:0000256" key="7">
    <source>
        <dbReference type="SAM" id="SignalP"/>
    </source>
</evidence>
<feature type="signal peptide" evidence="7">
    <location>
        <begin position="1"/>
        <end position="17"/>
    </location>
</feature>